<proteinExistence type="predicted"/>
<name>A0A6S7DFZ3_9BURK</name>
<feature type="domain" description="Hemerythrin-like" evidence="1">
    <location>
        <begin position="23"/>
        <end position="148"/>
    </location>
</feature>
<dbReference type="CDD" id="cd12109">
    <property type="entry name" value="Hr_FBXL5"/>
    <property type="match status" value="1"/>
</dbReference>
<dbReference type="Proteomes" id="UP000494117">
    <property type="component" value="Unassembled WGS sequence"/>
</dbReference>
<keyword evidence="3" id="KW-1185">Reference proteome</keyword>
<dbReference type="InterPro" id="IPR045808">
    <property type="entry name" value="Hr_FBXL5"/>
</dbReference>
<dbReference type="EMBL" id="CADILG010000024">
    <property type="protein sequence ID" value="CAB3881876.1"/>
    <property type="molecule type" value="Genomic_DNA"/>
</dbReference>
<accession>A0A6S7DFZ3</accession>
<dbReference type="AlphaFoldDB" id="A0A6S7DFZ3"/>
<evidence type="ECO:0000313" key="3">
    <source>
        <dbReference type="Proteomes" id="UP000494117"/>
    </source>
</evidence>
<evidence type="ECO:0000313" key="2">
    <source>
        <dbReference type="EMBL" id="CAB3881876.1"/>
    </source>
</evidence>
<protein>
    <recommendedName>
        <fullName evidence="1">Hemerythrin-like domain-containing protein</fullName>
    </recommendedName>
</protein>
<reference evidence="2 3" key="1">
    <citation type="submission" date="2020-04" db="EMBL/GenBank/DDBJ databases">
        <authorList>
            <person name="De Canck E."/>
        </authorList>
    </citation>
    <scope>NUCLEOTIDE SEQUENCE [LARGE SCALE GENOMIC DNA]</scope>
    <source>
        <strain evidence="2 3">LMG 26858</strain>
    </source>
</reference>
<sequence>MNCNTEALSFPQSAAAPRMDIYVGIHKALRAMMLDTLQAVGRLDVHDPAETQSTCDRVQELADLCASHLGHENDFVHAAMEARRPGSSGRIAAEHVEHQAAIAQLRGAVDALGAAGCAASQAGAALRLYRQLALFVGENFTHMHIEETQHNQVLWSCYGDEELRALEGAIVASLPPAENLLIMRWMIPAMTPAERAELLGGIQAAAPAPVFSAVLEAVRPHLGRQDWAKLSRALAPAPARIVA</sequence>
<dbReference type="Pfam" id="PF01814">
    <property type="entry name" value="Hemerythrin"/>
    <property type="match status" value="1"/>
</dbReference>
<dbReference type="RefSeq" id="WP_175208089.1">
    <property type="nucleotide sequence ID" value="NZ_CADILG010000024.1"/>
</dbReference>
<evidence type="ECO:0000259" key="1">
    <source>
        <dbReference type="Pfam" id="PF01814"/>
    </source>
</evidence>
<gene>
    <name evidence="2" type="ORF">LMG26858_03270</name>
</gene>
<dbReference type="GO" id="GO:0006879">
    <property type="term" value="P:intracellular iron ion homeostasis"/>
    <property type="evidence" value="ECO:0007669"/>
    <property type="project" value="InterPro"/>
</dbReference>
<organism evidence="2 3">
    <name type="scientific">Achromobacter anxifer</name>
    <dbReference type="NCBI Taxonomy" id="1287737"/>
    <lineage>
        <taxon>Bacteria</taxon>
        <taxon>Pseudomonadati</taxon>
        <taxon>Pseudomonadota</taxon>
        <taxon>Betaproteobacteria</taxon>
        <taxon>Burkholderiales</taxon>
        <taxon>Alcaligenaceae</taxon>
        <taxon>Achromobacter</taxon>
    </lineage>
</organism>
<dbReference type="InterPro" id="IPR012312">
    <property type="entry name" value="Hemerythrin-like"/>
</dbReference>
<dbReference type="Gene3D" id="1.20.120.520">
    <property type="entry name" value="nmb1532 protein domain like"/>
    <property type="match status" value="1"/>
</dbReference>